<comment type="catalytic activity">
    <reaction evidence="17">
        <text>L-threonyl-[protein] + ATP = O-phospho-L-threonyl-[protein] + ADP + H(+)</text>
        <dbReference type="Rhea" id="RHEA:46608"/>
        <dbReference type="Rhea" id="RHEA-COMP:11060"/>
        <dbReference type="Rhea" id="RHEA-COMP:11605"/>
        <dbReference type="ChEBI" id="CHEBI:15378"/>
        <dbReference type="ChEBI" id="CHEBI:30013"/>
        <dbReference type="ChEBI" id="CHEBI:30616"/>
        <dbReference type="ChEBI" id="CHEBI:61977"/>
        <dbReference type="ChEBI" id="CHEBI:456216"/>
        <dbReference type="EC" id="2.7.11.1"/>
    </reaction>
</comment>
<keyword evidence="5" id="KW-0433">Leucine-rich repeat</keyword>
<dbReference type="Gene3D" id="1.10.510.10">
    <property type="entry name" value="Transferase(Phosphotransferase) domain 1"/>
    <property type="match status" value="1"/>
</dbReference>
<evidence type="ECO:0000256" key="10">
    <source>
        <dbReference type="ARBA" id="ARBA00022741"/>
    </source>
</evidence>
<evidence type="ECO:0000313" key="23">
    <source>
        <dbReference type="EMBL" id="RID75967.1"/>
    </source>
</evidence>
<evidence type="ECO:0000259" key="22">
    <source>
        <dbReference type="PROSITE" id="PS50011"/>
    </source>
</evidence>
<keyword evidence="6" id="KW-0808">Transferase</keyword>
<comment type="catalytic activity">
    <reaction evidence="18">
        <text>L-seryl-[protein] + ATP = O-phospho-L-seryl-[protein] + ADP + H(+)</text>
        <dbReference type="Rhea" id="RHEA:17989"/>
        <dbReference type="Rhea" id="RHEA-COMP:9863"/>
        <dbReference type="Rhea" id="RHEA-COMP:11604"/>
        <dbReference type="ChEBI" id="CHEBI:15378"/>
        <dbReference type="ChEBI" id="CHEBI:29999"/>
        <dbReference type="ChEBI" id="CHEBI:30616"/>
        <dbReference type="ChEBI" id="CHEBI:83421"/>
        <dbReference type="ChEBI" id="CHEBI:456216"/>
        <dbReference type="EC" id="2.7.11.1"/>
    </reaction>
</comment>
<evidence type="ECO:0000256" key="17">
    <source>
        <dbReference type="ARBA" id="ARBA00047899"/>
    </source>
</evidence>
<dbReference type="SUPFAM" id="SSF52058">
    <property type="entry name" value="L domain-like"/>
    <property type="match status" value="1"/>
</dbReference>
<dbReference type="InterPro" id="IPR021720">
    <property type="entry name" value="Malectin_dom"/>
</dbReference>
<dbReference type="GO" id="GO:0004674">
    <property type="term" value="F:protein serine/threonine kinase activity"/>
    <property type="evidence" value="ECO:0007669"/>
    <property type="project" value="UniProtKB-KW"/>
</dbReference>
<dbReference type="InterPro" id="IPR017441">
    <property type="entry name" value="Protein_kinase_ATP_BS"/>
</dbReference>
<evidence type="ECO:0000256" key="19">
    <source>
        <dbReference type="PROSITE-ProRule" id="PRU10141"/>
    </source>
</evidence>
<keyword evidence="8 21" id="KW-0732">Signal</keyword>
<evidence type="ECO:0000256" key="14">
    <source>
        <dbReference type="ARBA" id="ARBA00023136"/>
    </source>
</evidence>
<dbReference type="Proteomes" id="UP000264353">
    <property type="component" value="Chromosome A2"/>
</dbReference>
<dbReference type="EC" id="2.7.11.1" evidence="2"/>
<dbReference type="InterPro" id="IPR001611">
    <property type="entry name" value="Leu-rich_rpt"/>
</dbReference>
<evidence type="ECO:0000256" key="12">
    <source>
        <dbReference type="ARBA" id="ARBA00022840"/>
    </source>
</evidence>
<keyword evidence="7 20" id="KW-0812">Transmembrane</keyword>
<protein>
    <recommendedName>
        <fullName evidence="2">non-specific serine/threonine protein kinase</fullName>
        <ecNumber evidence="2">2.7.11.1</ecNumber>
    </recommendedName>
</protein>
<feature type="signal peptide" evidence="21">
    <location>
        <begin position="1"/>
        <end position="20"/>
    </location>
</feature>
<evidence type="ECO:0000256" key="20">
    <source>
        <dbReference type="SAM" id="Phobius"/>
    </source>
</evidence>
<dbReference type="EMBL" id="CM010629">
    <property type="protein sequence ID" value="RID75967.1"/>
    <property type="molecule type" value="Genomic_DNA"/>
</dbReference>
<evidence type="ECO:0000256" key="13">
    <source>
        <dbReference type="ARBA" id="ARBA00022989"/>
    </source>
</evidence>
<evidence type="ECO:0000256" key="2">
    <source>
        <dbReference type="ARBA" id="ARBA00012513"/>
    </source>
</evidence>
<dbReference type="Gene3D" id="3.80.10.10">
    <property type="entry name" value="Ribonuclease Inhibitor"/>
    <property type="match status" value="1"/>
</dbReference>
<feature type="chain" id="PRO_5017279120" description="non-specific serine/threonine protein kinase" evidence="21">
    <location>
        <begin position="21"/>
        <end position="937"/>
    </location>
</feature>
<accession>A0A398ADW7</accession>
<dbReference type="Gene3D" id="2.60.120.430">
    <property type="entry name" value="Galactose-binding lectin"/>
    <property type="match status" value="1"/>
</dbReference>
<evidence type="ECO:0000256" key="5">
    <source>
        <dbReference type="ARBA" id="ARBA00022614"/>
    </source>
</evidence>
<keyword evidence="3" id="KW-0723">Serine/threonine-protein kinase</keyword>
<dbReference type="InterPro" id="IPR000719">
    <property type="entry name" value="Prot_kinase_dom"/>
</dbReference>
<dbReference type="PANTHER" id="PTHR48006:SF66">
    <property type="entry name" value="PROTEIN KINASE DOMAIN-CONTAINING PROTEIN"/>
    <property type="match status" value="1"/>
</dbReference>
<keyword evidence="10 19" id="KW-0547">Nucleotide-binding</keyword>
<evidence type="ECO:0000256" key="3">
    <source>
        <dbReference type="ARBA" id="ARBA00022527"/>
    </source>
</evidence>
<evidence type="ECO:0000256" key="11">
    <source>
        <dbReference type="ARBA" id="ARBA00022777"/>
    </source>
</evidence>
<sequence length="937" mass="103384">MSTVFSRFTLLFITISFVAAHSTSAASLALLHPDELKALEEIASTLGIPKLNLLYVYGDPCYMKKLNIDVANPGSENIIACDCSFNNSRTCHITELRLKTLGLPGKLPPELVKLPYLRVIDLCRNYLSGPIPMEWALMPYLTFISVCANNLTGPLPTGLQNFKNLTFLGLEANQLSGPIPDELGNLTSLTGLILGSNQFTGSLPATLARLVNLEDFRISDNNFNGIIPGYIGNWSGLLSMRISDITGIESFPNISSQSMHTLILRNVSLSGQIPSYVWYMPVLMILDVSFNKLSGEVQTLQKAPGDTYLNDNILSGKVGSAAFLNNESYIDLSYNNFTYPSGCSDKSNINTYRSSYLQKNLTGLLPCAGPIKCKYQRYLHINCGGENVVVTNSSHKIAYQADNSETKATTNQHFQNWGVSSTGRLLNDIYIITSTFTLSEDYPTFYKSARQAAQSLVYYAFCLENGSYTVKLHFMEIQFSNEEPYNRLGRRIFDIYVQGELLWRDFNIKEEASGTRNPIVKEANVNVANHLLEIRLYWAGKGTTLIPKRGNYGPIISAISLCHSSLEPGCGAEKTKHHTNYPFIFGITVVVLAITLLAFGLYTQKRCKGDKNTRERDLRALGLQTVCFTWRQLQVATKDFDQNNKLGEGGFGSVFKGELSDGTIIAVKQLSSKSCQGNRDSLKLDWATRQKICVGIARGIDFLHQGSMIRMVHRDIKTTNVLLDTDLNAKISDFGLARLHEAEHTHISTKIAGTIGYMAPEYALYGQLTEKADVFSFGVVAMEIVSGKSNMKQTESSDPIWLINWALTLQQTGDIMDIIDPVLEGEFNSKEAEVMIKVGLACTNSSPLSRPTMSEAVQMLEGETEITQVLSDPGLYGSDWNISKMRSTDTHGSSSTSGLTDQTATTMKSFVSGAGLYPLYPDSMILNSTVDFSSPSL</sequence>
<dbReference type="Pfam" id="PF00069">
    <property type="entry name" value="Pkinase"/>
    <property type="match status" value="1"/>
</dbReference>
<dbReference type="SUPFAM" id="SSF56112">
    <property type="entry name" value="Protein kinase-like (PK-like)"/>
    <property type="match status" value="1"/>
</dbReference>
<keyword evidence="11" id="KW-0418">Kinase</keyword>
<keyword evidence="16" id="KW-0325">Glycoprotein</keyword>
<dbReference type="PROSITE" id="PS00108">
    <property type="entry name" value="PROTEIN_KINASE_ST"/>
    <property type="match status" value="1"/>
</dbReference>
<keyword evidence="9" id="KW-0677">Repeat</keyword>
<dbReference type="Pfam" id="PF11721">
    <property type="entry name" value="Malectin"/>
    <property type="match status" value="1"/>
</dbReference>
<proteinExistence type="predicted"/>
<keyword evidence="15" id="KW-0675">Receptor</keyword>
<dbReference type="InterPro" id="IPR011009">
    <property type="entry name" value="Kinase-like_dom_sf"/>
</dbReference>
<dbReference type="PANTHER" id="PTHR48006">
    <property type="entry name" value="LEUCINE-RICH REPEAT-CONTAINING PROTEIN DDB_G0281931-RELATED"/>
    <property type="match status" value="1"/>
</dbReference>
<feature type="transmembrane region" description="Helical" evidence="20">
    <location>
        <begin position="583"/>
        <end position="602"/>
    </location>
</feature>
<dbReference type="Gene3D" id="3.30.200.20">
    <property type="entry name" value="Phosphorylase Kinase, domain 1"/>
    <property type="match status" value="1"/>
</dbReference>
<dbReference type="InterPro" id="IPR032675">
    <property type="entry name" value="LRR_dom_sf"/>
</dbReference>
<dbReference type="FunFam" id="2.60.120.430:FF:000004">
    <property type="entry name" value="Putative leucine-rich repeat receptor-like serine/threonine-protein kinase"/>
    <property type="match status" value="1"/>
</dbReference>
<dbReference type="FunFam" id="1.10.510.10:FF:000044">
    <property type="entry name" value="Putative LRR receptor-like serine/threonine-protein kinase"/>
    <property type="match status" value="1"/>
</dbReference>
<keyword evidence="12 19" id="KW-0067">ATP-binding</keyword>
<dbReference type="SMART" id="SM00220">
    <property type="entry name" value="S_TKc"/>
    <property type="match status" value="1"/>
</dbReference>
<feature type="domain" description="Protein kinase" evidence="22">
    <location>
        <begin position="541"/>
        <end position="866"/>
    </location>
</feature>
<evidence type="ECO:0000256" key="18">
    <source>
        <dbReference type="ARBA" id="ARBA00048679"/>
    </source>
</evidence>
<evidence type="ECO:0000256" key="21">
    <source>
        <dbReference type="SAM" id="SignalP"/>
    </source>
</evidence>
<dbReference type="GO" id="GO:0005524">
    <property type="term" value="F:ATP binding"/>
    <property type="evidence" value="ECO:0007669"/>
    <property type="project" value="UniProtKB-UniRule"/>
</dbReference>
<evidence type="ECO:0000256" key="9">
    <source>
        <dbReference type="ARBA" id="ARBA00022737"/>
    </source>
</evidence>
<evidence type="ECO:0000313" key="24">
    <source>
        <dbReference type="Proteomes" id="UP000264353"/>
    </source>
</evidence>
<evidence type="ECO:0000256" key="7">
    <source>
        <dbReference type="ARBA" id="ARBA00022692"/>
    </source>
</evidence>
<keyword evidence="14 20" id="KW-0472">Membrane</keyword>
<evidence type="ECO:0000256" key="1">
    <source>
        <dbReference type="ARBA" id="ARBA00004479"/>
    </source>
</evidence>
<dbReference type="PROSITE" id="PS00107">
    <property type="entry name" value="PROTEIN_KINASE_ATP"/>
    <property type="match status" value="1"/>
</dbReference>
<reference evidence="23 24" key="1">
    <citation type="submission" date="2018-06" db="EMBL/GenBank/DDBJ databases">
        <title>WGS assembly of Brassica rapa FPsc.</title>
        <authorList>
            <person name="Bowman J."/>
            <person name="Kohchi T."/>
            <person name="Yamato K."/>
            <person name="Jenkins J."/>
            <person name="Shu S."/>
            <person name="Ishizaki K."/>
            <person name="Yamaoka S."/>
            <person name="Nishihama R."/>
            <person name="Nakamura Y."/>
            <person name="Berger F."/>
            <person name="Adam C."/>
            <person name="Aki S."/>
            <person name="Althoff F."/>
            <person name="Araki T."/>
            <person name="Arteaga-Vazquez M."/>
            <person name="Balasubrmanian S."/>
            <person name="Bauer D."/>
            <person name="Boehm C."/>
            <person name="Briginshaw L."/>
            <person name="Caballero-Perez J."/>
            <person name="Catarino B."/>
            <person name="Chen F."/>
            <person name="Chiyoda S."/>
            <person name="Chovatia M."/>
            <person name="Davies K."/>
            <person name="Delmans M."/>
            <person name="Demura T."/>
            <person name="Dierschke T."/>
            <person name="Dolan L."/>
            <person name="Dorantes-Acosta A."/>
            <person name="Eklund D."/>
            <person name="Florent S."/>
            <person name="Flores-Sandoval E."/>
            <person name="Fujiyama A."/>
            <person name="Fukuzawa H."/>
            <person name="Galik B."/>
            <person name="Grimanelli D."/>
            <person name="Grimwood J."/>
            <person name="Grossniklaus U."/>
            <person name="Hamada T."/>
            <person name="Haseloff J."/>
            <person name="Hetherington A."/>
            <person name="Higo A."/>
            <person name="Hirakawa Y."/>
            <person name="Hundley H."/>
            <person name="Ikeda Y."/>
            <person name="Inoue K."/>
            <person name="Inoue S."/>
            <person name="Ishida S."/>
            <person name="Jia Q."/>
            <person name="Kakita M."/>
            <person name="Kanazawa T."/>
            <person name="Kawai Y."/>
            <person name="Kawashima T."/>
            <person name="Kennedy M."/>
            <person name="Kinose K."/>
            <person name="Kinoshita T."/>
            <person name="Kohara Y."/>
            <person name="Koide E."/>
            <person name="Komatsu K."/>
            <person name="Kopischke S."/>
            <person name="Kubo M."/>
            <person name="Kyozuka J."/>
            <person name="Lagercrantz U."/>
            <person name="Lin S."/>
            <person name="Lindquist E."/>
            <person name="Lipzen A."/>
            <person name="Lu C."/>
            <person name="Luna E."/>
            <person name="Martienssen R."/>
            <person name="Minamino N."/>
            <person name="Mizutani M."/>
            <person name="Mizutani M."/>
            <person name="Mochizuki N."/>
            <person name="Monte I."/>
            <person name="Mosher R."/>
            <person name="Nagasaki H."/>
            <person name="Nakagami H."/>
            <person name="Naramoto S."/>
            <person name="Nishitani K."/>
            <person name="Ohtani M."/>
            <person name="Okamoto T."/>
            <person name="Okumura M."/>
            <person name="Phillips J."/>
            <person name="Pollak B."/>
            <person name="Reinders A."/>
            <person name="Roevekamp M."/>
            <person name="Sano R."/>
            <person name="Sawa S."/>
            <person name="Schmid M."/>
            <person name="Shirakawa M."/>
            <person name="Solano R."/>
            <person name="Spunde A."/>
            <person name="Suetsugu N."/>
            <person name="Sugano S."/>
            <person name="Sugiyama A."/>
            <person name="Sun R."/>
            <person name="Suzuki Y."/>
            <person name="Takenaka M."/>
            <person name="Takezawa D."/>
            <person name="Tomogane H."/>
            <person name="Tsuzuki M."/>
            <person name="Ueda T."/>
            <person name="Umeda M."/>
            <person name="Ward J."/>
            <person name="Watanabe Y."/>
            <person name="Yazaki K."/>
            <person name="Yokoyama R."/>
            <person name="Yoshitake Y."/>
            <person name="Yotsui I."/>
            <person name="Zachgo S."/>
            <person name="Schmutz J."/>
        </authorList>
    </citation>
    <scope>NUCLEOTIDE SEQUENCE [LARGE SCALE GENOMIC DNA]</scope>
    <source>
        <strain evidence="24">cv. B-3</strain>
    </source>
</reference>
<evidence type="ECO:0000256" key="8">
    <source>
        <dbReference type="ARBA" id="ARBA00022729"/>
    </source>
</evidence>
<dbReference type="AlphaFoldDB" id="A0A398ADW7"/>
<evidence type="ECO:0000256" key="4">
    <source>
        <dbReference type="ARBA" id="ARBA00022553"/>
    </source>
</evidence>
<organism evidence="23 24">
    <name type="scientific">Brassica campestris</name>
    <name type="common">Field mustard</name>
    <dbReference type="NCBI Taxonomy" id="3711"/>
    <lineage>
        <taxon>Eukaryota</taxon>
        <taxon>Viridiplantae</taxon>
        <taxon>Streptophyta</taxon>
        <taxon>Embryophyta</taxon>
        <taxon>Tracheophyta</taxon>
        <taxon>Spermatophyta</taxon>
        <taxon>Magnoliopsida</taxon>
        <taxon>eudicotyledons</taxon>
        <taxon>Gunneridae</taxon>
        <taxon>Pentapetalae</taxon>
        <taxon>rosids</taxon>
        <taxon>malvids</taxon>
        <taxon>Brassicales</taxon>
        <taxon>Brassicaceae</taxon>
        <taxon>Brassiceae</taxon>
        <taxon>Brassica</taxon>
    </lineage>
</organism>
<keyword evidence="13 20" id="KW-1133">Transmembrane helix</keyword>
<feature type="binding site" evidence="19">
    <location>
        <position position="668"/>
    </location>
    <ligand>
        <name>ATP</name>
        <dbReference type="ChEBI" id="CHEBI:30616"/>
    </ligand>
</feature>
<dbReference type="PROSITE" id="PS50011">
    <property type="entry name" value="PROTEIN_KINASE_DOM"/>
    <property type="match status" value="1"/>
</dbReference>
<evidence type="ECO:0000256" key="15">
    <source>
        <dbReference type="ARBA" id="ARBA00023170"/>
    </source>
</evidence>
<evidence type="ECO:0000256" key="6">
    <source>
        <dbReference type="ARBA" id="ARBA00022679"/>
    </source>
</evidence>
<name>A0A398ADW7_BRACM</name>
<comment type="subcellular location">
    <subcellularLocation>
        <location evidence="1">Membrane</location>
        <topology evidence="1">Single-pass type I membrane protein</topology>
    </subcellularLocation>
</comment>
<dbReference type="FunFam" id="3.80.10.10:FF:000383">
    <property type="entry name" value="Leucine-rich repeat receptor protein kinase EMS1"/>
    <property type="match status" value="1"/>
</dbReference>
<keyword evidence="4" id="KW-0597">Phosphoprotein</keyword>
<dbReference type="InterPro" id="IPR008271">
    <property type="entry name" value="Ser/Thr_kinase_AS"/>
</dbReference>
<dbReference type="GO" id="GO:0016020">
    <property type="term" value="C:membrane"/>
    <property type="evidence" value="ECO:0007669"/>
    <property type="project" value="UniProtKB-SubCell"/>
</dbReference>
<gene>
    <name evidence="23" type="ORF">BRARA_B02975</name>
</gene>
<dbReference type="Pfam" id="PF00560">
    <property type="entry name" value="LRR_1"/>
    <property type="match status" value="2"/>
</dbReference>
<dbReference type="InterPro" id="IPR051824">
    <property type="entry name" value="LRR_Rcpt-Like_S/T_Kinase"/>
</dbReference>
<evidence type="ECO:0000256" key="16">
    <source>
        <dbReference type="ARBA" id="ARBA00023180"/>
    </source>
</evidence>